<comment type="caution">
    <text evidence="2">The sequence shown here is derived from an EMBL/GenBank/DDBJ whole genome shotgun (WGS) entry which is preliminary data.</text>
</comment>
<dbReference type="AlphaFoldDB" id="A0A2W5D8Y7"/>
<dbReference type="NCBIfam" id="TIGR03370">
    <property type="entry name" value="VPLPA-CTERM"/>
    <property type="match status" value="1"/>
</dbReference>
<dbReference type="NCBIfam" id="TIGR02595">
    <property type="entry name" value="PEP_CTERM"/>
    <property type="match status" value="1"/>
</dbReference>
<sequence length="217" mass="23086">MGASPGTVADPASKRIPMLFRSLHKRLATALIALTAAVSGQSARADNLELSYLVPVIGIEMMYRGMGYADDEGNFIDLAGNHIISSTVKLDFWTDPSTDISTLFMGMNVPVLDAQSYYFTVTGDQLQQLEAGHYTYSLTTDLFNGEVYSGRFAIESYALDADGNPVSLAGTVGEGSGFYFTYDVAAPVPEPASALLLLAGLGVAPLVARRRKSALAV</sequence>
<evidence type="ECO:0000313" key="2">
    <source>
        <dbReference type="EMBL" id="PZP28485.1"/>
    </source>
</evidence>
<protein>
    <recommendedName>
        <fullName evidence="1">Ice-binding protein C-terminal domain-containing protein</fullName>
    </recommendedName>
</protein>
<dbReference type="Pfam" id="PF07589">
    <property type="entry name" value="PEP-CTERM"/>
    <property type="match status" value="1"/>
</dbReference>
<evidence type="ECO:0000313" key="3">
    <source>
        <dbReference type="Proteomes" id="UP000249633"/>
    </source>
</evidence>
<dbReference type="InterPro" id="IPR013424">
    <property type="entry name" value="Ice-binding_C"/>
</dbReference>
<gene>
    <name evidence="2" type="ORF">DI603_19060</name>
</gene>
<organism evidence="2 3">
    <name type="scientific">Roseateles depolymerans</name>
    <dbReference type="NCBI Taxonomy" id="76731"/>
    <lineage>
        <taxon>Bacteria</taxon>
        <taxon>Pseudomonadati</taxon>
        <taxon>Pseudomonadota</taxon>
        <taxon>Betaproteobacteria</taxon>
        <taxon>Burkholderiales</taxon>
        <taxon>Sphaerotilaceae</taxon>
        <taxon>Roseateles</taxon>
    </lineage>
</organism>
<evidence type="ECO:0000259" key="1">
    <source>
        <dbReference type="Pfam" id="PF07589"/>
    </source>
</evidence>
<proteinExistence type="predicted"/>
<feature type="domain" description="Ice-binding protein C-terminal" evidence="1">
    <location>
        <begin position="187"/>
        <end position="211"/>
    </location>
</feature>
<accession>A0A2W5D8Y7</accession>
<dbReference type="EMBL" id="QFOD01000022">
    <property type="protein sequence ID" value="PZP28485.1"/>
    <property type="molecule type" value="Genomic_DNA"/>
</dbReference>
<name>A0A2W5D8Y7_9BURK</name>
<dbReference type="Proteomes" id="UP000249633">
    <property type="component" value="Unassembled WGS sequence"/>
</dbReference>
<reference evidence="2 3" key="1">
    <citation type="submission" date="2017-08" db="EMBL/GenBank/DDBJ databases">
        <title>Infants hospitalized years apart are colonized by the same room-sourced microbial strains.</title>
        <authorList>
            <person name="Brooks B."/>
            <person name="Olm M.R."/>
            <person name="Firek B.A."/>
            <person name="Baker R."/>
            <person name="Thomas B.C."/>
            <person name="Morowitz M.J."/>
            <person name="Banfield J.F."/>
        </authorList>
    </citation>
    <scope>NUCLEOTIDE SEQUENCE [LARGE SCALE GENOMIC DNA]</scope>
    <source>
        <strain evidence="2">S2_012_000_R2_81</strain>
    </source>
</reference>
<dbReference type="InterPro" id="IPR022472">
    <property type="entry name" value="VPLPA-CTERM"/>
</dbReference>